<feature type="transmembrane region" description="Helical" evidence="1">
    <location>
        <begin position="185"/>
        <end position="206"/>
    </location>
</feature>
<evidence type="ECO:0000256" key="1">
    <source>
        <dbReference type="SAM" id="Phobius"/>
    </source>
</evidence>
<dbReference type="AlphaFoldDB" id="A0A2P0A080"/>
<feature type="transmembrane region" description="Helical" evidence="1">
    <location>
        <begin position="226"/>
        <end position="248"/>
    </location>
</feature>
<evidence type="ECO:0000313" key="2">
    <source>
        <dbReference type="EMBL" id="CEY61480.1"/>
    </source>
</evidence>
<feature type="transmembrane region" description="Helical" evidence="1">
    <location>
        <begin position="151"/>
        <end position="173"/>
    </location>
</feature>
<accession>A0A2P0A080</accession>
<dbReference type="Proteomes" id="UP000743672">
    <property type="component" value="Unassembled WGS sequence"/>
</dbReference>
<dbReference type="GeneID" id="45217578"/>
<evidence type="ECO:0000313" key="4">
    <source>
        <dbReference type="Proteomes" id="UP000048179"/>
    </source>
</evidence>
<name>A0A2P0A080_9STRE</name>
<feature type="transmembrane region" description="Helical" evidence="1">
    <location>
        <begin position="106"/>
        <end position="131"/>
    </location>
</feature>
<keyword evidence="1" id="KW-0472">Membrane</keyword>
<proteinExistence type="predicted"/>
<feature type="transmembrane region" description="Helical" evidence="1">
    <location>
        <begin position="60"/>
        <end position="85"/>
    </location>
</feature>
<dbReference type="Proteomes" id="UP000048179">
    <property type="component" value="Unassembled WGS sequence"/>
</dbReference>
<keyword evidence="1" id="KW-0812">Transmembrane</keyword>
<dbReference type="EMBL" id="JACSZI010000038">
    <property type="protein sequence ID" value="MBF9674040.1"/>
    <property type="molecule type" value="Genomic_DNA"/>
</dbReference>
<keyword evidence="1" id="KW-1133">Transmembrane helix</keyword>
<protein>
    <submittedName>
        <fullName evidence="2">Uncharacterized protein</fullName>
    </submittedName>
</protein>
<dbReference type="EMBL" id="CFGT01000009">
    <property type="protein sequence ID" value="CEY61480.1"/>
    <property type="molecule type" value="Genomic_DNA"/>
</dbReference>
<reference evidence="2 4" key="1">
    <citation type="submission" date="2015-03" db="EMBL/GenBank/DDBJ databases">
        <authorList>
            <consortium name="Pathogen Informatics"/>
        </authorList>
    </citation>
    <scope>NUCLEOTIDE SEQUENCE [LARGE SCALE GENOMIC DNA]</scope>
    <source>
        <strain evidence="2 4">SMRU737</strain>
    </source>
</reference>
<feature type="transmembrane region" description="Helical" evidence="1">
    <location>
        <begin position="12"/>
        <end position="35"/>
    </location>
</feature>
<gene>
    <name evidence="2" type="ORF">ERS020247_01155</name>
    <name evidence="3" type="ORF">IAI20_08100</name>
</gene>
<organism evidence="2 4">
    <name type="scientific">Streptococcus pseudopneumoniae</name>
    <dbReference type="NCBI Taxonomy" id="257758"/>
    <lineage>
        <taxon>Bacteria</taxon>
        <taxon>Bacillati</taxon>
        <taxon>Bacillota</taxon>
        <taxon>Bacilli</taxon>
        <taxon>Lactobacillales</taxon>
        <taxon>Streptococcaceae</taxon>
        <taxon>Streptococcus</taxon>
    </lineage>
</organism>
<sequence length="268" mass="30740">MKKFKELKNKEDFYIGFIYLLVAFAILANFSQLIVLKYKFGNFHFGELILIMFNDSYTGYFTFPFLLAFIMMLQSPVEQNIFFVLSRYSSRNDFYRNKHFKILKSVIYYVVSICIFSTIVGIGDSNFGIGISTATKKFSETYLFGNFETNIVIYEIGKIIILQGLLLYFFSLLHALLTQFRISQSLVFVIYTGTLIVMAGSTLGLLGEHLRPFSLFSISGSVYGYGINFIGRCGILVFVDAMLVLLNFKIFENKDITLPKGSKQYQDE</sequence>
<evidence type="ECO:0000313" key="3">
    <source>
        <dbReference type="EMBL" id="MBF9674040.1"/>
    </source>
</evidence>
<dbReference type="RefSeq" id="WP_000713604.1">
    <property type="nucleotide sequence ID" value="NZ_CFGT01000009.1"/>
</dbReference>
<reference evidence="3" key="2">
    <citation type="journal article" date="2020" name="J. Clin. Microbiol.">
        <title>Streptococcus pseudopneumoniae: Use of whole genome sequences to validate methods used for identification.</title>
        <authorList>
            <person name="Jensen C.S."/>
            <person name="Iversen K.H."/>
            <person name="Dargis R."/>
            <person name="Shewmaker P."/>
            <person name="Rasmussen S."/>
            <person name="Christensen J.J."/>
            <person name="Nielsen X.C."/>
        </authorList>
    </citation>
    <scope>NUCLEOTIDE SEQUENCE</scope>
    <source>
        <strain evidence="3">256-03</strain>
    </source>
</reference>